<keyword evidence="1" id="KW-0472">Membrane</keyword>
<evidence type="ECO:0000256" key="1">
    <source>
        <dbReference type="SAM" id="Phobius"/>
    </source>
</evidence>
<feature type="transmembrane region" description="Helical" evidence="1">
    <location>
        <begin position="74"/>
        <end position="93"/>
    </location>
</feature>
<keyword evidence="3" id="KW-1185">Reference proteome</keyword>
<evidence type="ECO:0000313" key="3">
    <source>
        <dbReference type="Proteomes" id="UP000298277"/>
    </source>
</evidence>
<organism evidence="2 3">
    <name type="scientific">Leptospira gomenensis</name>
    <dbReference type="NCBI Taxonomy" id="2484974"/>
    <lineage>
        <taxon>Bacteria</taxon>
        <taxon>Pseudomonadati</taxon>
        <taxon>Spirochaetota</taxon>
        <taxon>Spirochaetia</taxon>
        <taxon>Leptospirales</taxon>
        <taxon>Leptospiraceae</taxon>
        <taxon>Leptospira</taxon>
    </lineage>
</organism>
<dbReference type="EMBL" id="RQFA01000073">
    <property type="protein sequence ID" value="TGK29105.1"/>
    <property type="molecule type" value="Genomic_DNA"/>
</dbReference>
<protein>
    <submittedName>
        <fullName evidence="2">Uncharacterized protein</fullName>
    </submittedName>
</protein>
<evidence type="ECO:0000313" key="2">
    <source>
        <dbReference type="EMBL" id="TGK29105.1"/>
    </source>
</evidence>
<feature type="transmembrane region" description="Helical" evidence="1">
    <location>
        <begin position="12"/>
        <end position="31"/>
    </location>
</feature>
<reference evidence="2" key="1">
    <citation type="journal article" date="2019" name="PLoS Negl. Trop. Dis.">
        <title>Revisiting the worldwide diversity of Leptospira species in the environment.</title>
        <authorList>
            <person name="Vincent A.T."/>
            <person name="Schiettekatte O."/>
            <person name="Bourhy P."/>
            <person name="Veyrier F.J."/>
            <person name="Picardeau M."/>
        </authorList>
    </citation>
    <scope>NUCLEOTIDE SEQUENCE [LARGE SCALE GENOMIC DNA]</scope>
    <source>
        <strain evidence="2">201800299</strain>
    </source>
</reference>
<feature type="transmembrane region" description="Helical" evidence="1">
    <location>
        <begin position="99"/>
        <end position="119"/>
    </location>
</feature>
<dbReference type="AlphaFoldDB" id="A0A5F1Z360"/>
<feature type="transmembrane region" description="Helical" evidence="1">
    <location>
        <begin position="43"/>
        <end position="62"/>
    </location>
</feature>
<comment type="caution">
    <text evidence="2">The sequence shown here is derived from an EMBL/GenBank/DDBJ whole genome shotgun (WGS) entry which is preliminary data.</text>
</comment>
<dbReference type="OrthoDB" id="346152at2"/>
<accession>A0A5F1Z360</accession>
<name>A0A5F1Z360_9LEPT</name>
<proteinExistence type="predicted"/>
<keyword evidence="1" id="KW-1133">Transmembrane helix</keyword>
<dbReference type="Proteomes" id="UP000298277">
    <property type="component" value="Unassembled WGS sequence"/>
</dbReference>
<gene>
    <name evidence="2" type="ORF">EHQ17_17205</name>
</gene>
<keyword evidence="1" id="KW-0812">Transmembrane</keyword>
<sequence length="128" mass="14211">MFRSKQKLKLHSILGISSILLLGFRLILQPFDVPHIPNDSDVTLGRIGIFLGVFAFFSGTGLGKYRFVENSEYAELHVILLLAGLALQVPGISESHSNPFALAAAWLGYPLLIAGWIYGRKIRKRAFK</sequence>